<name>A0A1G7W5R5_9FLAO</name>
<accession>A0A1G7W5R5</accession>
<evidence type="ECO:0000313" key="4">
    <source>
        <dbReference type="Proteomes" id="UP000199492"/>
    </source>
</evidence>
<dbReference type="Pfam" id="PF09479">
    <property type="entry name" value="Flg_new"/>
    <property type="match status" value="4"/>
</dbReference>
<evidence type="ECO:0000313" key="3">
    <source>
        <dbReference type="EMBL" id="SDG67317.1"/>
    </source>
</evidence>
<dbReference type="GO" id="GO:0005509">
    <property type="term" value="F:calcium ion binding"/>
    <property type="evidence" value="ECO:0007669"/>
    <property type="project" value="InterPro"/>
</dbReference>
<dbReference type="SUPFAM" id="SSF49313">
    <property type="entry name" value="Cadherin-like"/>
    <property type="match status" value="1"/>
</dbReference>
<dbReference type="EMBL" id="FNCZ01000001">
    <property type="protein sequence ID" value="SDG67317.1"/>
    <property type="molecule type" value="Genomic_DNA"/>
</dbReference>
<dbReference type="RefSeq" id="WP_092465780.1">
    <property type="nucleotide sequence ID" value="NZ_FNCZ01000001.1"/>
</dbReference>
<dbReference type="Gene3D" id="2.60.40.10">
    <property type="entry name" value="Immunoglobulins"/>
    <property type="match status" value="1"/>
</dbReference>
<evidence type="ECO:0000256" key="2">
    <source>
        <dbReference type="SAM" id="SignalP"/>
    </source>
</evidence>
<keyword evidence="4" id="KW-1185">Reference proteome</keyword>
<dbReference type="GO" id="GO:0016020">
    <property type="term" value="C:membrane"/>
    <property type="evidence" value="ECO:0007669"/>
    <property type="project" value="InterPro"/>
</dbReference>
<feature type="signal peptide" evidence="2">
    <location>
        <begin position="1"/>
        <end position="21"/>
    </location>
</feature>
<feature type="chain" id="PRO_5011540454" evidence="2">
    <location>
        <begin position="22"/>
        <end position="2123"/>
    </location>
</feature>
<protein>
    <submittedName>
        <fullName evidence="3">Listeria/Bacterioides repeat-containing protein</fullName>
    </submittedName>
</protein>
<dbReference type="Pfam" id="PF05345">
    <property type="entry name" value="He_PIG"/>
    <property type="match status" value="1"/>
</dbReference>
<dbReference type="OrthoDB" id="1652165at2"/>
<proteinExistence type="predicted"/>
<organism evidence="3 4">
    <name type="scientific">Winogradskyella thalassocola</name>
    <dbReference type="NCBI Taxonomy" id="262004"/>
    <lineage>
        <taxon>Bacteria</taxon>
        <taxon>Pseudomonadati</taxon>
        <taxon>Bacteroidota</taxon>
        <taxon>Flavobacteriia</taxon>
        <taxon>Flavobacteriales</taxon>
        <taxon>Flavobacteriaceae</taxon>
        <taxon>Winogradskyella</taxon>
    </lineage>
</organism>
<gene>
    <name evidence="3" type="ORF">SAMN04489796_101261</name>
</gene>
<dbReference type="NCBIfam" id="TIGR02543">
    <property type="entry name" value="List_Bact_rpt"/>
    <property type="match status" value="1"/>
</dbReference>
<dbReference type="InterPro" id="IPR013783">
    <property type="entry name" value="Ig-like_fold"/>
</dbReference>
<reference evidence="4" key="1">
    <citation type="submission" date="2016-10" db="EMBL/GenBank/DDBJ databases">
        <authorList>
            <person name="Varghese N."/>
            <person name="Submissions S."/>
        </authorList>
    </citation>
    <scope>NUCLEOTIDE SEQUENCE [LARGE SCALE GENOMIC DNA]</scope>
    <source>
        <strain evidence="4">DSM 15363</strain>
    </source>
</reference>
<dbReference type="InterPro" id="IPR015919">
    <property type="entry name" value="Cadherin-like_sf"/>
</dbReference>
<evidence type="ECO:0000256" key="1">
    <source>
        <dbReference type="ARBA" id="ARBA00004196"/>
    </source>
</evidence>
<dbReference type="InterPro" id="IPR013378">
    <property type="entry name" value="InlB-like_B-rpt"/>
</dbReference>
<sequence>MIKNYSLVFLAFLCFSLSGFGQVKIAELTFETPGDYTTSVTEFSDGSLDYFTRTDGTNISSSISFTNVQGSYYFAAHDIDGEVSSPIQSLFFTGINISGYTTLEVRIHIAEDDDGNNQDWDAADYFHLNGKIDTGGSQNLIWVESSGGTNTTPAIDTDYNGTGDSTQITDAFAQFTKSIAGTGTNLDLELIFNLDSGDEDIAIDNIEIWGVSAGPTTYSITYNGNSNTGGTTPTDSNAYDSGDTVTVLGNTGSLVNTCNAFNGWNTASDGSGTSYVATDTFNITANTILYAQWLPTGNTVTFNSNGGTGTMSPQTNCVAENLTANTFTNAGFTFNIWNTAVNGSGTSYAEGASYDFSADITLYAQWDVFVGPCFTMYGKDFPNTSGYTTNDGNAKRLASGGTGGSISTDPLSGVSGDITVEFNAEGWDDNENEVTVTLNGVSQFFSTITDDSFNVYTATFTGVPANSVLEFSTDSGKRVLIELVEVFCAASTPSHTITFNGNGNTGGTMADQTINEGASENLTTNTFIRTGYMFDGWSTTSGGAVVYADNASYTMGTSDVTLYAQWSIGNYTVSYDGNGNTGGTAPAANNGNYNTSITLPGVGSLVRTGFAFNGWNTATNGSGTHYNAGASYTIGSANTTLYAEWLSTSPPNVTSALTAIGDLVNAFTYTITASNAPTSFNATGLPPGLSINTSTGEISGNPTVTGTYNVTISATNAYGTDTETLVITINDAPACNPPIWEENFDYGCEDAADISTTLAFPNWSFQSNGTDPLKYSATGLTYASYASSGIGGSAQYQGGGDDDIKREIKYADNTYPASGNLNNPDNNLFVSFLINMTNLGSSDYFVSLIDGSNNYYSRVYARNSGSGYQIGIVKYTGTIQWSSVLDYNKTYLLVLKNEFVVGTVNDVLKLWIIESGLPVSESLAGSATLQAITNDTDPAPASGASIRNFMLRQSGKENGVVDGIRVATNWEDLLCPVPTTALYYRSKDVGPSNWANSCGWESSPDNVNWSNSTSAPTKDANTITIRPTHTVYVESSISLDQTVIEGTLELRTGSELNINDGTGDDIKIESGGLISVKNNSGDYTSIFYQDPDASIHVGSNGKIEIIGGVSAVPGNMGNLASNVKNVWDDGSIYEWNSTVGTPDGSGITYFPNSDNSTIPIFRISALYSGDDTIGGSFPLIVNGLIDAKVDITFKSSGTKDFRNGFIGSNVTITFLDTLGTLTMSGPSAELSGTLNIVLNKTLNLTNGANVPTGSLVIIDNGSSSNIAKLGGVFNVETNAIFDIGTNCTMSNTSGSVDVSGTFRTGNTNGFTGTLSSLPTIGGVLNLSTNSTIELNRNDGTPQNLTARNDFKNLTFSGSGIKTISSGFNPNGLVYITDNATLDVSNFTFGNSLTNLTMDMNSRFRISGIGTKPDITGDYDLQAGVVEFYNSGTALTENIRGTSGGTIEYYQIEVTGDMVGNSNANITLQDNGIFTVKSTGVFEINNNAIVGPTGTQTVRVENGGVFKTGDVDGFNGGTGAVATSVRNDVEIIILEAGSTVEYSRIGDQTLTDFNSNADPSNDYYANLTISGTGTKQMGANDGIIIGEDLNVIASELYIDNSKFVQVEDNAVIAGAIKVETKGAFVQVDDAGTFSLSGSGTATANKVSASKNTLLDYTYWSSPITAANLNTLFSAVPVNRRYKYNAANYRDEFMEALNDNTQTLGQDDIDDNGDDWQLATGIMTPGQGYAFTGPTFVGGFPYVDDIDFTGEFNTGDITIPIYENGFAPDNDWNLIGNPYPSALDFSAFHTKNNSLVEGVAYLWSHYSALDNTNNGNEGYNFNQDDYAIINVGSGGTAGSSGIIPQSYIPSGQSFFIVGTATGNAVFKNAMRKADGTSNNQFFRSNEPQNEANKLWLNLTSDNGIFNQVLIAYVHGATDNFDSYAYDAPRNLSSGTAAIIYTKIEDSPNKNFAIQGKHPNSLTLDEVIPLGFYTSIDVPTIYTFSIAQFEGEFMTSNPIYVLDKLKNITHNLKDSDYTFTSETGEFNDRFDIVFTPTTLSIDDNIMDANEITITELQNGDVQIKVGNTHTIKHVAIIDVTGRVVYNLQGNDAIEVYDLSKLSQAAYIAKITLSNGQVISKKAIKRH</sequence>
<keyword evidence="2" id="KW-0732">Signal</keyword>
<dbReference type="Gene3D" id="2.60.40.4270">
    <property type="entry name" value="Listeria-Bacteroides repeat domain"/>
    <property type="match status" value="4"/>
</dbReference>
<dbReference type="InterPro" id="IPR042229">
    <property type="entry name" value="Listeria/Bacterioides_rpt_sf"/>
</dbReference>
<dbReference type="GO" id="GO:0030313">
    <property type="term" value="C:cell envelope"/>
    <property type="evidence" value="ECO:0007669"/>
    <property type="project" value="UniProtKB-SubCell"/>
</dbReference>
<comment type="subcellular location">
    <subcellularLocation>
        <location evidence="1">Cell envelope</location>
    </subcellularLocation>
</comment>
<dbReference type="Proteomes" id="UP000199492">
    <property type="component" value="Unassembled WGS sequence"/>
</dbReference>
<dbReference type="STRING" id="262004.SAMN04489796_101261"/>